<evidence type="ECO:0000313" key="9">
    <source>
        <dbReference type="Proteomes" id="UP000834106"/>
    </source>
</evidence>
<keyword evidence="3" id="KW-0349">Heme</keyword>
<dbReference type="EMBL" id="OU503036">
    <property type="protein sequence ID" value="CAI9754288.1"/>
    <property type="molecule type" value="Genomic_DNA"/>
</dbReference>
<evidence type="ECO:0008006" key="10">
    <source>
        <dbReference type="Google" id="ProtNLM"/>
    </source>
</evidence>
<dbReference type="GO" id="GO:0004497">
    <property type="term" value="F:monooxygenase activity"/>
    <property type="evidence" value="ECO:0007669"/>
    <property type="project" value="UniProtKB-KW"/>
</dbReference>
<evidence type="ECO:0000256" key="4">
    <source>
        <dbReference type="ARBA" id="ARBA00022723"/>
    </source>
</evidence>
<keyword evidence="4" id="KW-0479">Metal-binding</keyword>
<keyword evidence="5" id="KW-0560">Oxidoreductase</keyword>
<dbReference type="SUPFAM" id="SSF48264">
    <property type="entry name" value="Cytochrome P450"/>
    <property type="match status" value="1"/>
</dbReference>
<name>A0AAD2DJD6_9LAMI</name>
<evidence type="ECO:0000256" key="3">
    <source>
        <dbReference type="ARBA" id="ARBA00022617"/>
    </source>
</evidence>
<dbReference type="Pfam" id="PF00067">
    <property type="entry name" value="p450"/>
    <property type="match status" value="1"/>
</dbReference>
<evidence type="ECO:0000256" key="7">
    <source>
        <dbReference type="ARBA" id="ARBA00023033"/>
    </source>
</evidence>
<gene>
    <name evidence="8" type="ORF">FPE_LOCUS1719</name>
</gene>
<keyword evidence="9" id="KW-1185">Reference proteome</keyword>
<dbReference type="GO" id="GO:0005506">
    <property type="term" value="F:iron ion binding"/>
    <property type="evidence" value="ECO:0007669"/>
    <property type="project" value="InterPro"/>
</dbReference>
<evidence type="ECO:0000256" key="6">
    <source>
        <dbReference type="ARBA" id="ARBA00023004"/>
    </source>
</evidence>
<dbReference type="PRINTS" id="PR00385">
    <property type="entry name" value="P450"/>
</dbReference>
<reference evidence="8" key="1">
    <citation type="submission" date="2023-05" db="EMBL/GenBank/DDBJ databases">
        <authorList>
            <person name="Huff M."/>
        </authorList>
    </citation>
    <scope>NUCLEOTIDE SEQUENCE</scope>
</reference>
<dbReference type="PANTHER" id="PTHR47944:SF5">
    <property type="entry name" value="CYTOCHROME P450 71A1-LIKE"/>
    <property type="match status" value="1"/>
</dbReference>
<comment type="cofactor">
    <cofactor evidence="1">
        <name>heme</name>
        <dbReference type="ChEBI" id="CHEBI:30413"/>
    </cofactor>
</comment>
<evidence type="ECO:0000313" key="8">
    <source>
        <dbReference type="EMBL" id="CAI9754288.1"/>
    </source>
</evidence>
<dbReference type="AlphaFoldDB" id="A0AAD2DJD6"/>
<evidence type="ECO:0000256" key="1">
    <source>
        <dbReference type="ARBA" id="ARBA00001971"/>
    </source>
</evidence>
<accession>A0AAD2DJD6</accession>
<evidence type="ECO:0000256" key="5">
    <source>
        <dbReference type="ARBA" id="ARBA00023002"/>
    </source>
</evidence>
<dbReference type="InterPro" id="IPR001128">
    <property type="entry name" value="Cyt_P450"/>
</dbReference>
<organism evidence="8 9">
    <name type="scientific">Fraxinus pennsylvanica</name>
    <dbReference type="NCBI Taxonomy" id="56036"/>
    <lineage>
        <taxon>Eukaryota</taxon>
        <taxon>Viridiplantae</taxon>
        <taxon>Streptophyta</taxon>
        <taxon>Embryophyta</taxon>
        <taxon>Tracheophyta</taxon>
        <taxon>Spermatophyta</taxon>
        <taxon>Magnoliopsida</taxon>
        <taxon>eudicotyledons</taxon>
        <taxon>Gunneridae</taxon>
        <taxon>Pentapetalae</taxon>
        <taxon>asterids</taxon>
        <taxon>lamiids</taxon>
        <taxon>Lamiales</taxon>
        <taxon>Oleaceae</taxon>
        <taxon>Oleeae</taxon>
        <taxon>Fraxinus</taxon>
    </lineage>
</organism>
<dbReference type="Proteomes" id="UP000834106">
    <property type="component" value="Chromosome 1"/>
</dbReference>
<dbReference type="InterPro" id="IPR036396">
    <property type="entry name" value="Cyt_P450_sf"/>
</dbReference>
<keyword evidence="7" id="KW-0503">Monooxygenase</keyword>
<evidence type="ECO:0000256" key="2">
    <source>
        <dbReference type="ARBA" id="ARBA00010617"/>
    </source>
</evidence>
<protein>
    <recommendedName>
        <fullName evidence="10">Cytochrome P450</fullName>
    </recommendedName>
</protein>
<dbReference type="PANTHER" id="PTHR47944">
    <property type="entry name" value="CYTOCHROME P450 98A9"/>
    <property type="match status" value="1"/>
</dbReference>
<sequence>MQLKFGSYPVLVASSPEMAEQFLKVHDTVFASRPALAAGKYTSYNYSNMTWAPFHEYVLDDHLAKRDANGKDFVPKDIVDVLLKLSEDPNLEDLLAGGTDTSAAIVEWTFHEIIKIPHIIEKAIEELDRVIGRERWVEENDFSKLPYMEAIIKETLRLHPVGPLLVPHFTIEDCNVSVLVASSPEMAEQFLKVHDTVFASRPALAAGKLILLREQLSRYSLSIITRMVLSNKYFSESKCDDQGSIITLDELQGLLD</sequence>
<proteinExistence type="inferred from homology"/>
<comment type="similarity">
    <text evidence="2">Belongs to the cytochrome P450 family.</text>
</comment>
<dbReference type="GO" id="GO:0016705">
    <property type="term" value="F:oxidoreductase activity, acting on paired donors, with incorporation or reduction of molecular oxygen"/>
    <property type="evidence" value="ECO:0007669"/>
    <property type="project" value="InterPro"/>
</dbReference>
<keyword evidence="6" id="KW-0408">Iron</keyword>
<dbReference type="Gene3D" id="1.10.630.10">
    <property type="entry name" value="Cytochrome P450"/>
    <property type="match status" value="1"/>
</dbReference>
<dbReference type="GO" id="GO:0020037">
    <property type="term" value="F:heme binding"/>
    <property type="evidence" value="ECO:0007669"/>
    <property type="project" value="InterPro"/>
</dbReference>